<keyword evidence="6 8" id="KW-1133">Transmembrane helix</keyword>
<evidence type="ECO:0000259" key="9">
    <source>
        <dbReference type="PROSITE" id="PS50893"/>
    </source>
</evidence>
<evidence type="ECO:0000256" key="6">
    <source>
        <dbReference type="ARBA" id="ARBA00022989"/>
    </source>
</evidence>
<keyword evidence="7 8" id="KW-0472">Membrane</keyword>
<dbReference type="OrthoDB" id="9770415at2"/>
<evidence type="ECO:0000256" key="4">
    <source>
        <dbReference type="ARBA" id="ARBA00022741"/>
    </source>
</evidence>
<dbReference type="Gene3D" id="1.20.1560.10">
    <property type="entry name" value="ABC transporter type 1, transmembrane domain"/>
    <property type="match status" value="1"/>
</dbReference>
<sequence>MKHKSTLHRLLAFVAPYKKFWIMALICSAVNIIFTLWTPVLIGQAIDTMLGKGKVHFPILFTKIGLIAFSTAMTALFGLLVVRFSNKMTYNITRDLRNQLFDKYHHLPLSFIDSHSHGDLMDRMIADIDLISDGLLQGFTNLFSGVATIIGTIGFMLAINVKVALVVIVLTPLSLIVSSMIATRVYKYFQVQLKIRGELSGYVEEMIGSQKVVTAFFHEEENKQDFDEINQRLFISGVKSQFFGALVNPTTRFVNAIVYGSVAIFGAFTVLSGGLTVGALSSFLTYANQYTKPFNDISNVFTQLETALACADRVFDILDQDDLVEPSQPQIDENPRGSIHINDLKFSYTPSQHLIEDFNLHVHPGQTIAIVGPTGCGKTTLINLLMRFYDPKAGEIMIDGINTMNMRRHDLRAMYGMVLQDSWLFKGTIKDNIAFGSDHPTDEAIIEAAKNAHAHKFIMQLKDGYNAMLSEEGSNLSQGQRQLLCIARIMLADPPMLILDEATSSIDTRTERQIQDAFDTMMEGRTTFIVAHRLSTIQKADQIVVMRDGHIVEQGTHQSLLKKKGFYSKLYYSQFDTTHM</sequence>
<feature type="transmembrane region" description="Helical" evidence="8">
    <location>
        <begin position="20"/>
        <end position="40"/>
    </location>
</feature>
<feature type="transmembrane region" description="Helical" evidence="8">
    <location>
        <begin position="256"/>
        <end position="284"/>
    </location>
</feature>
<comment type="subcellular location">
    <subcellularLocation>
        <location evidence="1">Cell membrane</location>
        <topology evidence="1">Multi-pass membrane protein</topology>
    </subcellularLocation>
</comment>
<dbReference type="PROSITE" id="PS50929">
    <property type="entry name" value="ABC_TM1F"/>
    <property type="match status" value="1"/>
</dbReference>
<evidence type="ECO:0000256" key="2">
    <source>
        <dbReference type="ARBA" id="ARBA00022448"/>
    </source>
</evidence>
<organism evidence="11 12">
    <name type="scientific">Intestinibaculum porci</name>
    <dbReference type="NCBI Taxonomy" id="2487118"/>
    <lineage>
        <taxon>Bacteria</taxon>
        <taxon>Bacillati</taxon>
        <taxon>Bacillota</taxon>
        <taxon>Erysipelotrichia</taxon>
        <taxon>Erysipelotrichales</taxon>
        <taxon>Erysipelotrichaceae</taxon>
        <taxon>Intestinibaculum</taxon>
    </lineage>
</organism>
<evidence type="ECO:0000256" key="8">
    <source>
        <dbReference type="SAM" id="Phobius"/>
    </source>
</evidence>
<dbReference type="SUPFAM" id="SSF52540">
    <property type="entry name" value="P-loop containing nucleoside triphosphate hydrolases"/>
    <property type="match status" value="1"/>
</dbReference>
<feature type="domain" description="ABC transporter" evidence="9">
    <location>
        <begin position="339"/>
        <end position="573"/>
    </location>
</feature>
<proteinExistence type="predicted"/>
<evidence type="ECO:0000256" key="3">
    <source>
        <dbReference type="ARBA" id="ARBA00022692"/>
    </source>
</evidence>
<evidence type="ECO:0000313" key="12">
    <source>
        <dbReference type="Proteomes" id="UP000268059"/>
    </source>
</evidence>
<dbReference type="PANTHER" id="PTHR43394:SF1">
    <property type="entry name" value="ATP-BINDING CASSETTE SUB-FAMILY B MEMBER 10, MITOCHONDRIAL"/>
    <property type="match status" value="1"/>
</dbReference>
<dbReference type="GO" id="GO:0005886">
    <property type="term" value="C:plasma membrane"/>
    <property type="evidence" value="ECO:0007669"/>
    <property type="project" value="UniProtKB-SubCell"/>
</dbReference>
<dbReference type="Pfam" id="PF00005">
    <property type="entry name" value="ABC_tran"/>
    <property type="match status" value="1"/>
</dbReference>
<dbReference type="CDD" id="cd03254">
    <property type="entry name" value="ABCC_Glucan_exporter_like"/>
    <property type="match status" value="1"/>
</dbReference>
<dbReference type="InterPro" id="IPR036640">
    <property type="entry name" value="ABC1_TM_sf"/>
</dbReference>
<protein>
    <submittedName>
        <fullName evidence="11">Sugar ABC transporter ATP-binding protein</fullName>
    </submittedName>
</protein>
<dbReference type="CDD" id="cd18547">
    <property type="entry name" value="ABC_6TM_Tm288_like"/>
    <property type="match status" value="1"/>
</dbReference>
<dbReference type="EMBL" id="AP019309">
    <property type="protein sequence ID" value="BBH27732.1"/>
    <property type="molecule type" value="Genomic_DNA"/>
</dbReference>
<dbReference type="Proteomes" id="UP000268059">
    <property type="component" value="Chromosome"/>
</dbReference>
<feature type="transmembrane region" description="Helical" evidence="8">
    <location>
        <begin position="165"/>
        <end position="186"/>
    </location>
</feature>
<keyword evidence="5 11" id="KW-0067">ATP-binding</keyword>
<keyword evidence="12" id="KW-1185">Reference proteome</keyword>
<dbReference type="InterPro" id="IPR027417">
    <property type="entry name" value="P-loop_NTPase"/>
</dbReference>
<dbReference type="Gene3D" id="3.40.50.300">
    <property type="entry name" value="P-loop containing nucleotide triphosphate hydrolases"/>
    <property type="match status" value="1"/>
</dbReference>
<dbReference type="InterPro" id="IPR003593">
    <property type="entry name" value="AAA+_ATPase"/>
</dbReference>
<accession>A0A3G9JBE9</accession>
<feature type="domain" description="ABC transmembrane type-1" evidence="10">
    <location>
        <begin position="22"/>
        <end position="306"/>
    </location>
</feature>
<dbReference type="PROSITE" id="PS50893">
    <property type="entry name" value="ABC_TRANSPORTER_2"/>
    <property type="match status" value="1"/>
</dbReference>
<evidence type="ECO:0000256" key="1">
    <source>
        <dbReference type="ARBA" id="ARBA00004651"/>
    </source>
</evidence>
<evidence type="ECO:0000256" key="7">
    <source>
        <dbReference type="ARBA" id="ARBA00023136"/>
    </source>
</evidence>
<gene>
    <name evidence="11" type="ORF">SG0102_26660</name>
</gene>
<keyword evidence="4" id="KW-0547">Nucleotide-binding</keyword>
<dbReference type="PROSITE" id="PS00211">
    <property type="entry name" value="ABC_TRANSPORTER_1"/>
    <property type="match status" value="1"/>
</dbReference>
<feature type="transmembrane region" description="Helical" evidence="8">
    <location>
        <begin position="139"/>
        <end position="159"/>
    </location>
</feature>
<feature type="transmembrane region" description="Helical" evidence="8">
    <location>
        <begin position="60"/>
        <end position="82"/>
    </location>
</feature>
<evidence type="ECO:0000259" key="10">
    <source>
        <dbReference type="PROSITE" id="PS50929"/>
    </source>
</evidence>
<dbReference type="AlphaFoldDB" id="A0A3G9JBE9"/>
<dbReference type="FunFam" id="3.40.50.300:FF:000287">
    <property type="entry name" value="Multidrug ABC transporter ATP-binding protein"/>
    <property type="match status" value="1"/>
</dbReference>
<evidence type="ECO:0000313" key="11">
    <source>
        <dbReference type="EMBL" id="BBH27732.1"/>
    </source>
</evidence>
<dbReference type="InParanoid" id="A0A3G9JBE9"/>
<dbReference type="InterPro" id="IPR003439">
    <property type="entry name" value="ABC_transporter-like_ATP-bd"/>
</dbReference>
<dbReference type="SUPFAM" id="SSF90123">
    <property type="entry name" value="ABC transporter transmembrane region"/>
    <property type="match status" value="1"/>
</dbReference>
<dbReference type="KEGG" id="ebm:SG0102_26660"/>
<dbReference type="GO" id="GO:0015421">
    <property type="term" value="F:ABC-type oligopeptide transporter activity"/>
    <property type="evidence" value="ECO:0007669"/>
    <property type="project" value="TreeGrafter"/>
</dbReference>
<dbReference type="GO" id="GO:0005524">
    <property type="term" value="F:ATP binding"/>
    <property type="evidence" value="ECO:0007669"/>
    <property type="project" value="UniProtKB-KW"/>
</dbReference>
<dbReference type="SMART" id="SM00382">
    <property type="entry name" value="AAA"/>
    <property type="match status" value="1"/>
</dbReference>
<dbReference type="GO" id="GO:0016887">
    <property type="term" value="F:ATP hydrolysis activity"/>
    <property type="evidence" value="ECO:0007669"/>
    <property type="project" value="InterPro"/>
</dbReference>
<name>A0A3G9JBE9_9FIRM</name>
<dbReference type="Pfam" id="PF00664">
    <property type="entry name" value="ABC_membrane"/>
    <property type="match status" value="1"/>
</dbReference>
<dbReference type="InterPro" id="IPR039421">
    <property type="entry name" value="Type_1_exporter"/>
</dbReference>
<dbReference type="InterPro" id="IPR017871">
    <property type="entry name" value="ABC_transporter-like_CS"/>
</dbReference>
<dbReference type="InterPro" id="IPR011527">
    <property type="entry name" value="ABC1_TM_dom"/>
</dbReference>
<reference evidence="11 12" key="1">
    <citation type="submission" date="2018-11" db="EMBL/GenBank/DDBJ databases">
        <title>Novel Erysipelotrichaceae bacterium isolated from small intestine of a swine.</title>
        <authorList>
            <person name="Kim J.S."/>
            <person name="Choe H."/>
            <person name="Lee Y.R."/>
            <person name="Kim K.M."/>
            <person name="Park D.S."/>
        </authorList>
    </citation>
    <scope>NUCLEOTIDE SEQUENCE [LARGE SCALE GENOMIC DNA]</scope>
    <source>
        <strain evidence="11 12">SG0102</strain>
    </source>
</reference>
<dbReference type="RefSeq" id="WP_125120432.1">
    <property type="nucleotide sequence ID" value="NZ_AP019309.1"/>
</dbReference>
<dbReference type="PANTHER" id="PTHR43394">
    <property type="entry name" value="ATP-DEPENDENT PERMEASE MDL1, MITOCHONDRIAL"/>
    <property type="match status" value="1"/>
</dbReference>
<keyword evidence="3 8" id="KW-0812">Transmembrane</keyword>
<evidence type="ECO:0000256" key="5">
    <source>
        <dbReference type="ARBA" id="ARBA00022840"/>
    </source>
</evidence>
<keyword evidence="2" id="KW-0813">Transport</keyword>